<reference evidence="2" key="1">
    <citation type="submission" date="2016-04" db="EMBL/GenBank/DDBJ databases">
        <authorList>
            <person name="Evans L.H."/>
            <person name="Alamgir A."/>
            <person name="Owens N."/>
            <person name="Weber N.D."/>
            <person name="Virtaneva K."/>
            <person name="Barbian K."/>
            <person name="Babar A."/>
            <person name="Rosenke K."/>
        </authorList>
    </citation>
    <scope>NUCLEOTIDE SEQUENCE</scope>
    <source>
        <strain evidence="2">86</strain>
    </source>
</reference>
<evidence type="ECO:0008006" key="3">
    <source>
        <dbReference type="Google" id="ProtNLM"/>
    </source>
</evidence>
<keyword evidence="1" id="KW-0732">Signal</keyword>
<dbReference type="NCBIfam" id="NF033939">
    <property type="entry name" value="DESULF_POR1"/>
    <property type="match status" value="1"/>
</dbReference>
<gene>
    <name evidence="2" type="ORF">KL86DPRO_50263</name>
</gene>
<dbReference type="AlphaFoldDB" id="A0A212KDH6"/>
<evidence type="ECO:0000256" key="1">
    <source>
        <dbReference type="SAM" id="SignalP"/>
    </source>
</evidence>
<dbReference type="SUPFAM" id="SSF56925">
    <property type="entry name" value="OMPA-like"/>
    <property type="match status" value="1"/>
</dbReference>
<protein>
    <recommendedName>
        <fullName evidence="3">Porin</fullName>
    </recommendedName>
</protein>
<evidence type="ECO:0000313" key="2">
    <source>
        <dbReference type="EMBL" id="SBW09743.1"/>
    </source>
</evidence>
<dbReference type="EMBL" id="FLUQ01000005">
    <property type="protein sequence ID" value="SBW09743.1"/>
    <property type="molecule type" value="Genomic_DNA"/>
</dbReference>
<proteinExistence type="predicted"/>
<organism evidence="2">
    <name type="scientific">uncultured delta proteobacterium</name>
    <dbReference type="NCBI Taxonomy" id="34034"/>
    <lineage>
        <taxon>Bacteria</taxon>
        <taxon>Deltaproteobacteria</taxon>
        <taxon>environmental samples</taxon>
    </lineage>
</organism>
<dbReference type="InterPro" id="IPR059232">
    <property type="entry name" value="Porin_put"/>
</dbReference>
<feature type="signal peptide" evidence="1">
    <location>
        <begin position="1"/>
        <end position="23"/>
    </location>
</feature>
<dbReference type="InterPro" id="IPR011250">
    <property type="entry name" value="OMP/PagP_B-barrel"/>
</dbReference>
<sequence>MKRLVALVFAAAFVLGSLAPAQAIEVKPSMTWELGMGWADNTRFLDAKQGAHDDAFGVMQRIRPQFKFIASDTLEAVLEFESYLMWGSNEELDGGGAINADQATFWIRRAYLDWSPAGDFQLRMGVQGLALPSATFGSPILDTDVAGIVASYKFSDNLALTAFWLRPFDRDYYGEDQQDGKNSLDDMDMFGLSLPLTYEAFSLNPWAMYAKNGNASEYWNSRYDADDQYFKGSSDMWWAGAAFELNLLDPFILKIDAMYGSSTSSKDAPEYKGWLVAGLFEYKTESMWGNPGLLGWYASGDDGDDYKDNGGNGSFGRMPVVSTDRAGFAPMSYGFAGSAGCMQDSLLSNSGVGTWGLGLQLDGMSFVDKLSHTIRVAYIRGTNDKDMIRNNPDVDRDGSRLDLPGYYGAMGDAVYLTRKDHALEFDFLTKYEVNENLTLFLEANYIRLDLDSGVWGKMADTTDAWKTQLLFEYSF</sequence>
<feature type="chain" id="PRO_5013075318" description="Porin" evidence="1">
    <location>
        <begin position="24"/>
        <end position="475"/>
    </location>
</feature>
<name>A0A212KDH6_9DELT</name>
<accession>A0A212KDH6</accession>